<evidence type="ECO:0000256" key="1">
    <source>
        <dbReference type="ARBA" id="ARBA00003456"/>
    </source>
</evidence>
<evidence type="ECO:0000256" key="5">
    <source>
        <dbReference type="ARBA" id="ARBA00022781"/>
    </source>
</evidence>
<dbReference type="GO" id="GO:0046933">
    <property type="term" value="F:proton-transporting ATP synthase activity, rotational mechanism"/>
    <property type="evidence" value="ECO:0007669"/>
    <property type="project" value="UniProtKB-UniRule"/>
</dbReference>
<dbReference type="Gene3D" id="1.10.287.80">
    <property type="entry name" value="ATP synthase, gamma subunit, helix hairpin domain"/>
    <property type="match status" value="1"/>
</dbReference>
<evidence type="ECO:0000256" key="8">
    <source>
        <dbReference type="ARBA" id="ARBA00023196"/>
    </source>
</evidence>
<keyword evidence="6 10" id="KW-0406">Ion transport</keyword>
<dbReference type="AlphaFoldDB" id="A0A1G9HVB5"/>
<keyword evidence="10" id="KW-1003">Cell membrane</keyword>
<protein>
    <recommendedName>
        <fullName evidence="10">ATP synthase gamma chain</fullName>
    </recommendedName>
    <alternativeName>
        <fullName evidence="10">ATP synthase F1 sector gamma subunit</fullName>
    </alternativeName>
    <alternativeName>
        <fullName evidence="10">F-ATPase gamma subunit</fullName>
    </alternativeName>
</protein>
<comment type="function">
    <text evidence="1 10">Produces ATP from ADP in the presence of a proton gradient across the membrane. The gamma chain is believed to be important in regulating ATPase activity and the flow of protons through the CF(0) complex.</text>
</comment>
<evidence type="ECO:0000256" key="9">
    <source>
        <dbReference type="ARBA" id="ARBA00023310"/>
    </source>
</evidence>
<accession>A0A1G9HVB5</accession>
<evidence type="ECO:0000256" key="10">
    <source>
        <dbReference type="HAMAP-Rule" id="MF_00815"/>
    </source>
</evidence>
<organism evidence="11 12">
    <name type="scientific">Halarsenatibacter silvermanii</name>
    <dbReference type="NCBI Taxonomy" id="321763"/>
    <lineage>
        <taxon>Bacteria</taxon>
        <taxon>Bacillati</taxon>
        <taxon>Bacillota</taxon>
        <taxon>Clostridia</taxon>
        <taxon>Halanaerobiales</taxon>
        <taxon>Halarsenatibacteraceae</taxon>
        <taxon>Halarsenatibacter</taxon>
    </lineage>
</organism>
<dbReference type="InterPro" id="IPR023632">
    <property type="entry name" value="ATP_synth_F1_gsu_CS"/>
</dbReference>
<comment type="similarity">
    <text evidence="3 10">Belongs to the ATPase gamma chain family.</text>
</comment>
<dbReference type="InterPro" id="IPR035968">
    <property type="entry name" value="ATP_synth_F1_ATPase_gsu"/>
</dbReference>
<evidence type="ECO:0000313" key="12">
    <source>
        <dbReference type="Proteomes" id="UP000199476"/>
    </source>
</evidence>
<dbReference type="Proteomes" id="UP000199476">
    <property type="component" value="Unassembled WGS sequence"/>
</dbReference>
<dbReference type="Gene3D" id="3.40.1380.10">
    <property type="match status" value="1"/>
</dbReference>
<dbReference type="Pfam" id="PF00231">
    <property type="entry name" value="ATP-synt"/>
    <property type="match status" value="1"/>
</dbReference>
<dbReference type="EMBL" id="FNGO01000002">
    <property type="protein sequence ID" value="SDL16792.1"/>
    <property type="molecule type" value="Genomic_DNA"/>
</dbReference>
<evidence type="ECO:0000256" key="2">
    <source>
        <dbReference type="ARBA" id="ARBA00004170"/>
    </source>
</evidence>
<keyword evidence="9 10" id="KW-0066">ATP synthesis</keyword>
<keyword evidence="8 10" id="KW-0139">CF(1)</keyword>
<dbReference type="GO" id="GO:0042777">
    <property type="term" value="P:proton motive force-driven plasma membrane ATP synthesis"/>
    <property type="evidence" value="ECO:0007669"/>
    <property type="project" value="UniProtKB-UniRule"/>
</dbReference>
<keyword evidence="4 10" id="KW-0813">Transport</keyword>
<evidence type="ECO:0000256" key="3">
    <source>
        <dbReference type="ARBA" id="ARBA00007681"/>
    </source>
</evidence>
<proteinExistence type="inferred from homology"/>
<dbReference type="PROSITE" id="PS00153">
    <property type="entry name" value="ATPASE_GAMMA"/>
    <property type="match status" value="1"/>
</dbReference>
<dbReference type="OrthoDB" id="9812769at2"/>
<gene>
    <name evidence="10" type="primary">atpG</name>
    <name evidence="11" type="ORF">SAMN04488692_10240</name>
</gene>
<evidence type="ECO:0000313" key="11">
    <source>
        <dbReference type="EMBL" id="SDL16792.1"/>
    </source>
</evidence>
<dbReference type="PANTHER" id="PTHR11693">
    <property type="entry name" value="ATP SYNTHASE GAMMA CHAIN"/>
    <property type="match status" value="1"/>
</dbReference>
<keyword evidence="12" id="KW-1185">Reference proteome</keyword>
<dbReference type="HAMAP" id="MF_00815">
    <property type="entry name" value="ATP_synth_gamma_bact"/>
    <property type="match status" value="1"/>
</dbReference>
<reference evidence="11 12" key="1">
    <citation type="submission" date="2016-10" db="EMBL/GenBank/DDBJ databases">
        <authorList>
            <person name="de Groot N.N."/>
        </authorList>
    </citation>
    <scope>NUCLEOTIDE SEQUENCE [LARGE SCALE GENOMIC DNA]</scope>
    <source>
        <strain evidence="11 12">SLAS-1</strain>
    </source>
</reference>
<dbReference type="PANTHER" id="PTHR11693:SF22">
    <property type="entry name" value="ATP SYNTHASE SUBUNIT GAMMA, MITOCHONDRIAL"/>
    <property type="match status" value="1"/>
</dbReference>
<name>A0A1G9HVB5_9FIRM</name>
<dbReference type="PRINTS" id="PR00126">
    <property type="entry name" value="ATPASEGAMMA"/>
</dbReference>
<evidence type="ECO:0000256" key="4">
    <source>
        <dbReference type="ARBA" id="ARBA00022448"/>
    </source>
</evidence>
<dbReference type="GO" id="GO:0005524">
    <property type="term" value="F:ATP binding"/>
    <property type="evidence" value="ECO:0007669"/>
    <property type="project" value="UniProtKB-UniRule"/>
</dbReference>
<evidence type="ECO:0000256" key="6">
    <source>
        <dbReference type="ARBA" id="ARBA00023065"/>
    </source>
</evidence>
<dbReference type="GO" id="GO:0005886">
    <property type="term" value="C:plasma membrane"/>
    <property type="evidence" value="ECO:0007669"/>
    <property type="project" value="UniProtKB-SubCell"/>
</dbReference>
<dbReference type="NCBIfam" id="TIGR01146">
    <property type="entry name" value="ATPsyn_F1gamma"/>
    <property type="match status" value="1"/>
</dbReference>
<dbReference type="GO" id="GO:0045259">
    <property type="term" value="C:proton-transporting ATP synthase complex"/>
    <property type="evidence" value="ECO:0007669"/>
    <property type="project" value="UniProtKB-KW"/>
</dbReference>
<dbReference type="SUPFAM" id="SSF52943">
    <property type="entry name" value="ATP synthase (F1-ATPase), gamma subunit"/>
    <property type="match status" value="1"/>
</dbReference>
<keyword evidence="7 10" id="KW-0472">Membrane</keyword>
<keyword evidence="5 10" id="KW-0375">Hydrogen ion transport</keyword>
<dbReference type="RefSeq" id="WP_089757858.1">
    <property type="nucleotide sequence ID" value="NZ_FNGO01000002.1"/>
</dbReference>
<sequence>METMRDIERRIDTVENTKQITRAMKMVASAKLRRAQEKAVQSRPFFNRTREVLVDIVHNTDETAEHPLLEPTEGDSELYMLVTSDRGLCGSYNTKVIRRFNALASRGDQLVVLGRTGYRTFRRQEYEIAADYVDLDDYPSFWFARRVTDRVIDLYLSENIDRVHLIYTHFESALSQSVRDISLLPADIPTEKEEARVAEEEELIEQEQERPEEKSGASYLYEPTIPEVLDTILPQYLNNVLYSAILESKASEFGSRMTAMDNATENAEEMIDELTLSYNRARQEQITKEITEIVSGAEALQ</sequence>
<dbReference type="CDD" id="cd12151">
    <property type="entry name" value="F1-ATPase_gamma"/>
    <property type="match status" value="1"/>
</dbReference>
<comment type="subcellular location">
    <subcellularLocation>
        <location evidence="10">Cell membrane</location>
        <topology evidence="10">Peripheral membrane protein</topology>
    </subcellularLocation>
    <subcellularLocation>
        <location evidence="2">Membrane</location>
        <topology evidence="2">Peripheral membrane protein</topology>
    </subcellularLocation>
</comment>
<dbReference type="FunFam" id="1.10.287.80:FF:000001">
    <property type="entry name" value="ATP synthase gamma chain"/>
    <property type="match status" value="1"/>
</dbReference>
<comment type="subunit">
    <text evidence="10">F-type ATPases have 2 components, CF(1) - the catalytic core - and CF(0) - the membrane proton channel. CF(1) has five subunits: alpha(3), beta(3), gamma(1), delta(1), epsilon(1). CF(0) has three main subunits: a, b and c.</text>
</comment>
<dbReference type="STRING" id="321763.SAMN04488692_10240"/>
<dbReference type="InterPro" id="IPR000131">
    <property type="entry name" value="ATP_synth_F1_gsu"/>
</dbReference>
<evidence type="ECO:0000256" key="7">
    <source>
        <dbReference type="ARBA" id="ARBA00023136"/>
    </source>
</evidence>